<keyword evidence="3" id="KW-0812">Transmembrane</keyword>
<comment type="similarity">
    <text evidence="1">Belongs to the peroxin-13 family.</text>
</comment>
<dbReference type="GO" id="GO:0016560">
    <property type="term" value="P:protein import into peroxisome matrix, docking"/>
    <property type="evidence" value="ECO:0007669"/>
    <property type="project" value="InterPro"/>
</dbReference>
<evidence type="ECO:0000256" key="4">
    <source>
        <dbReference type="ARBA" id="ARBA00022927"/>
    </source>
</evidence>
<evidence type="ECO:0000256" key="1">
    <source>
        <dbReference type="ARBA" id="ARBA00006033"/>
    </source>
</evidence>
<feature type="domain" description="Peroxin 13 N-terminal" evidence="12">
    <location>
        <begin position="112"/>
        <end position="190"/>
    </location>
</feature>
<accession>A0A9C7UME9</accession>
<evidence type="ECO:0000259" key="12">
    <source>
        <dbReference type="Pfam" id="PF04088"/>
    </source>
</evidence>
<proteinExistence type="inferred from homology"/>
<dbReference type="Pfam" id="PF04088">
    <property type="entry name" value="Peroxin-13_N"/>
    <property type="match status" value="1"/>
</dbReference>
<evidence type="ECO:0000313" key="13">
    <source>
        <dbReference type="EMBL" id="GJQ08527.1"/>
    </source>
</evidence>
<reference evidence="13" key="1">
    <citation type="journal article" date="2022" name="Proc. Natl. Acad. Sci. U.S.A.">
        <title>Life cycle and functional genomics of the unicellular red alga Galdieria for elucidating algal and plant evolution and industrial use.</title>
        <authorList>
            <person name="Hirooka S."/>
            <person name="Itabashi T."/>
            <person name="Ichinose T.M."/>
            <person name="Onuma R."/>
            <person name="Fujiwara T."/>
            <person name="Yamashita S."/>
            <person name="Jong L.W."/>
            <person name="Tomita R."/>
            <person name="Iwane A.H."/>
            <person name="Miyagishima S.Y."/>
        </authorList>
    </citation>
    <scope>NUCLEOTIDE SEQUENCE</scope>
    <source>
        <strain evidence="13">NBRC 102759</strain>
    </source>
</reference>
<feature type="region of interest" description="Disordered" evidence="11">
    <location>
        <begin position="1"/>
        <end position="25"/>
    </location>
</feature>
<dbReference type="GO" id="GO:0005778">
    <property type="term" value="C:peroxisomal membrane"/>
    <property type="evidence" value="ECO:0007669"/>
    <property type="project" value="UniProtKB-SubCell"/>
</dbReference>
<dbReference type="InterPro" id="IPR035463">
    <property type="entry name" value="Pex13"/>
</dbReference>
<protein>
    <recommendedName>
        <fullName evidence="9">Peroxin-13</fullName>
    </recommendedName>
</protein>
<evidence type="ECO:0000256" key="6">
    <source>
        <dbReference type="ARBA" id="ARBA00023010"/>
    </source>
</evidence>
<feature type="compositionally biased region" description="Polar residues" evidence="11">
    <location>
        <begin position="1"/>
        <end position="11"/>
    </location>
</feature>
<comment type="subcellular location">
    <subcellularLocation>
        <location evidence="10">Peroxisome membrane</location>
    </subcellularLocation>
</comment>
<keyword evidence="8" id="KW-0576">Peroxisome</keyword>
<evidence type="ECO:0000256" key="5">
    <source>
        <dbReference type="ARBA" id="ARBA00022989"/>
    </source>
</evidence>
<comment type="caution">
    <text evidence="13">The sequence shown here is derived from an EMBL/GenBank/DDBJ whole genome shotgun (WGS) entry which is preliminary data.</text>
</comment>
<organism evidence="13 14">
    <name type="scientific">Galdieria partita</name>
    <dbReference type="NCBI Taxonomy" id="83374"/>
    <lineage>
        <taxon>Eukaryota</taxon>
        <taxon>Rhodophyta</taxon>
        <taxon>Bangiophyceae</taxon>
        <taxon>Galdieriales</taxon>
        <taxon>Galdieriaceae</taxon>
        <taxon>Galdieria</taxon>
    </lineage>
</organism>
<sequence length="259" mass="28974">MNVRNGDSSQVPEIYPRNEGTTNVPPVYGNQEWNRPQGSFAPETTPFGYNNYGSWFSRLGSGWSNNIPFSGYGAYPYSSGFSPYSYNGGANQYGSTFYPGTNLPGFNNNPLVQNLFSPGQNMLASVQNVMQVFARFSGLMEETMRNLHFVFDSIFSLVQILGLLKQEIFRFVAPKSSLFQPLIRTVEKMLRFWKLFLLFLMSPLAGRYSPVSLVLKILGLVPEENARISVDETNGGQQEVQVAPMESSRTCSDDQESSL</sequence>
<dbReference type="EMBL" id="BQMJ01000002">
    <property type="protein sequence ID" value="GJQ08527.1"/>
    <property type="molecule type" value="Genomic_DNA"/>
</dbReference>
<evidence type="ECO:0000313" key="14">
    <source>
        <dbReference type="Proteomes" id="UP001061958"/>
    </source>
</evidence>
<dbReference type="GO" id="GO:1990429">
    <property type="term" value="C:peroxisomal importomer complex"/>
    <property type="evidence" value="ECO:0007669"/>
    <property type="project" value="TreeGrafter"/>
</dbReference>
<gene>
    <name evidence="13" type="ORF">GpartN1_g318.t1</name>
</gene>
<feature type="region of interest" description="Disordered" evidence="11">
    <location>
        <begin position="239"/>
        <end position="259"/>
    </location>
</feature>
<dbReference type="PANTHER" id="PTHR19332">
    <property type="entry name" value="PEROXISOMAL MEMBRANE PROTEIN PEX13"/>
    <property type="match status" value="1"/>
</dbReference>
<keyword evidence="6" id="KW-0811">Translocation</keyword>
<keyword evidence="2" id="KW-0813">Transport</keyword>
<evidence type="ECO:0000256" key="11">
    <source>
        <dbReference type="SAM" id="MobiDB-lite"/>
    </source>
</evidence>
<dbReference type="Proteomes" id="UP001061958">
    <property type="component" value="Unassembled WGS sequence"/>
</dbReference>
<evidence type="ECO:0000256" key="9">
    <source>
        <dbReference type="ARBA" id="ARBA00029693"/>
    </source>
</evidence>
<dbReference type="InterPro" id="IPR007223">
    <property type="entry name" value="Peroxin-13_N"/>
</dbReference>
<evidence type="ECO:0000256" key="8">
    <source>
        <dbReference type="ARBA" id="ARBA00023140"/>
    </source>
</evidence>
<dbReference type="PANTHER" id="PTHR19332:SF1">
    <property type="entry name" value="PEROXISOMAL MEMBRANE PROTEIN PEX13"/>
    <property type="match status" value="1"/>
</dbReference>
<evidence type="ECO:0000256" key="10">
    <source>
        <dbReference type="ARBA" id="ARBA00046271"/>
    </source>
</evidence>
<reference evidence="13" key="2">
    <citation type="submission" date="2022-01" db="EMBL/GenBank/DDBJ databases">
        <authorList>
            <person name="Hirooka S."/>
            <person name="Miyagishima S.Y."/>
        </authorList>
    </citation>
    <scope>NUCLEOTIDE SEQUENCE</scope>
    <source>
        <strain evidence="13">NBRC 102759</strain>
    </source>
</reference>
<name>A0A9C7UME9_9RHOD</name>
<dbReference type="OrthoDB" id="4976at2759"/>
<evidence type="ECO:0000256" key="7">
    <source>
        <dbReference type="ARBA" id="ARBA00023136"/>
    </source>
</evidence>
<keyword evidence="4" id="KW-0653">Protein transport</keyword>
<keyword evidence="5" id="KW-1133">Transmembrane helix</keyword>
<keyword evidence="14" id="KW-1185">Reference proteome</keyword>
<evidence type="ECO:0000256" key="2">
    <source>
        <dbReference type="ARBA" id="ARBA00022448"/>
    </source>
</evidence>
<keyword evidence="7" id="KW-0472">Membrane</keyword>
<evidence type="ECO:0000256" key="3">
    <source>
        <dbReference type="ARBA" id="ARBA00022692"/>
    </source>
</evidence>
<dbReference type="AlphaFoldDB" id="A0A9C7UME9"/>